<dbReference type="Proteomes" id="UP000226442">
    <property type="component" value="Unassembled WGS sequence"/>
</dbReference>
<gene>
    <name evidence="1" type="ORF">CP500_000740</name>
</gene>
<accession>A0A2G4F6G8</accession>
<reference evidence="1" key="1">
    <citation type="submission" date="2017-10" db="EMBL/GenBank/DDBJ databases">
        <title>Draft genome sequence of the planktic cyanobacteria Tychonema bourrellyi isolated from alpine lentic freshwater.</title>
        <authorList>
            <person name="Tett A."/>
            <person name="Armanini F."/>
            <person name="Asnicar F."/>
            <person name="Boscaini A."/>
            <person name="Pasolli E."/>
            <person name="Zolfo M."/>
            <person name="Donati C."/>
            <person name="Salmaso N."/>
            <person name="Segata N."/>
        </authorList>
    </citation>
    <scope>NUCLEOTIDE SEQUENCE</scope>
    <source>
        <strain evidence="1">FEM_GT703</strain>
    </source>
</reference>
<evidence type="ECO:0000313" key="1">
    <source>
        <dbReference type="EMBL" id="PHX57339.1"/>
    </source>
</evidence>
<sequence>MLPHELQGIFPESTPAAESLQENQIVRDFYSEVKYRQELEQHCQWYYATAKQHQQELQKMQGDFNIFGWFCRGRHKN</sequence>
<name>A0A2G4F6G8_9CYAN</name>
<dbReference type="RefSeq" id="WP_096829675.1">
    <property type="nucleotide sequence ID" value="NZ_NXIB02000002.1"/>
</dbReference>
<protein>
    <submittedName>
        <fullName evidence="1">Uncharacterized protein</fullName>
    </submittedName>
</protein>
<dbReference type="OrthoDB" id="426466at2"/>
<comment type="caution">
    <text evidence="1">The sequence shown here is derived from an EMBL/GenBank/DDBJ whole genome shotgun (WGS) entry which is preliminary data.</text>
</comment>
<organism evidence="1 2">
    <name type="scientific">Tychonema bourrellyi FEM_GT703</name>
    <dbReference type="NCBI Taxonomy" id="2040638"/>
    <lineage>
        <taxon>Bacteria</taxon>
        <taxon>Bacillati</taxon>
        <taxon>Cyanobacteriota</taxon>
        <taxon>Cyanophyceae</taxon>
        <taxon>Oscillatoriophycideae</taxon>
        <taxon>Oscillatoriales</taxon>
        <taxon>Microcoleaceae</taxon>
        <taxon>Tychonema</taxon>
    </lineage>
</organism>
<dbReference type="AlphaFoldDB" id="A0A2G4F6G8"/>
<keyword evidence="2" id="KW-1185">Reference proteome</keyword>
<evidence type="ECO:0000313" key="2">
    <source>
        <dbReference type="Proteomes" id="UP000226442"/>
    </source>
</evidence>
<proteinExistence type="predicted"/>
<dbReference type="EMBL" id="NXIB02000002">
    <property type="protein sequence ID" value="PHX57339.1"/>
    <property type="molecule type" value="Genomic_DNA"/>
</dbReference>